<feature type="region of interest" description="Disordered" evidence="8">
    <location>
        <begin position="1"/>
        <end position="26"/>
    </location>
</feature>
<reference evidence="10 11" key="1">
    <citation type="journal article" date="2014" name="Int. J. Syst. Evol. Microbiol.">
        <title>Complete genome sequence of Corynebacterium casei LMG S-19264T (=DSM 44701T), isolated from a smear-ripened cheese.</title>
        <authorList>
            <consortium name="US DOE Joint Genome Institute (JGI-PGF)"/>
            <person name="Walter F."/>
            <person name="Albersmeier A."/>
            <person name="Kalinowski J."/>
            <person name="Ruckert C."/>
        </authorList>
    </citation>
    <scope>NUCLEOTIDE SEQUENCE [LARGE SCALE GENOMIC DNA]</scope>
    <source>
        <strain evidence="10 11">CGMCC 1.12976</strain>
    </source>
</reference>
<gene>
    <name evidence="10" type="ORF">GCM10011399_14970</name>
</gene>
<sequence>MTATIPRSAAPTAEKQGPVTDDAGERPSRIRSLLKRPSFVISVLIIVWWVVAALGWQIVGLEPYAKTGDLLASPDWAHPFGTDNLGRDMFARVVAGAGPALLVGPLGALLATVVGGTLGLVAGYYRGAVDTLMMRFFDVILALPSLIFLIVLVGAFGISTAALILIVGILFAPGIARIIRAATLVEMGKSYVTAAKLQGEKDSRILFRELLPNILPTLVIQATLSLAAAVFITASLSFLGLGEQPPSADWGLAINENRIYLQTAWWTVVFPAIGVASLVVAANLIADNIREVSR</sequence>
<feature type="transmembrane region" description="Helical" evidence="7">
    <location>
        <begin position="39"/>
        <end position="59"/>
    </location>
</feature>
<dbReference type="Gene3D" id="1.10.3720.10">
    <property type="entry name" value="MetI-like"/>
    <property type="match status" value="1"/>
</dbReference>
<organism evidence="10 11">
    <name type="scientific">Subtercola lobariae</name>
    <dbReference type="NCBI Taxonomy" id="1588641"/>
    <lineage>
        <taxon>Bacteria</taxon>
        <taxon>Bacillati</taxon>
        <taxon>Actinomycetota</taxon>
        <taxon>Actinomycetes</taxon>
        <taxon>Micrococcales</taxon>
        <taxon>Microbacteriaceae</taxon>
        <taxon>Subtercola</taxon>
    </lineage>
</organism>
<dbReference type="Pfam" id="PF00528">
    <property type="entry name" value="BPD_transp_1"/>
    <property type="match status" value="1"/>
</dbReference>
<evidence type="ECO:0000256" key="3">
    <source>
        <dbReference type="ARBA" id="ARBA00022475"/>
    </source>
</evidence>
<dbReference type="Proteomes" id="UP000598775">
    <property type="component" value="Unassembled WGS sequence"/>
</dbReference>
<dbReference type="GO" id="GO:0055085">
    <property type="term" value="P:transmembrane transport"/>
    <property type="evidence" value="ECO:0007669"/>
    <property type="project" value="InterPro"/>
</dbReference>
<evidence type="ECO:0000256" key="1">
    <source>
        <dbReference type="ARBA" id="ARBA00004651"/>
    </source>
</evidence>
<evidence type="ECO:0000259" key="9">
    <source>
        <dbReference type="PROSITE" id="PS50928"/>
    </source>
</evidence>
<keyword evidence="11" id="KW-1185">Reference proteome</keyword>
<dbReference type="RefSeq" id="WP_229715154.1">
    <property type="nucleotide sequence ID" value="NZ_BMGP01000002.1"/>
</dbReference>
<dbReference type="PANTHER" id="PTHR43386:SF25">
    <property type="entry name" value="PEPTIDE ABC TRANSPORTER PERMEASE PROTEIN"/>
    <property type="match status" value="1"/>
</dbReference>
<dbReference type="InterPro" id="IPR035906">
    <property type="entry name" value="MetI-like_sf"/>
</dbReference>
<keyword evidence="4 7" id="KW-0812">Transmembrane</keyword>
<comment type="subcellular location">
    <subcellularLocation>
        <location evidence="1 7">Cell membrane</location>
        <topology evidence="1 7">Multi-pass membrane protein</topology>
    </subcellularLocation>
</comment>
<protein>
    <submittedName>
        <fullName evidence="10">Peptide ABC transporter permease</fullName>
    </submittedName>
</protein>
<dbReference type="InterPro" id="IPR000515">
    <property type="entry name" value="MetI-like"/>
</dbReference>
<dbReference type="PROSITE" id="PS50928">
    <property type="entry name" value="ABC_TM1"/>
    <property type="match status" value="1"/>
</dbReference>
<comment type="similarity">
    <text evidence="7">Belongs to the binding-protein-dependent transport system permease family.</text>
</comment>
<name>A0A917EVI8_9MICO</name>
<keyword evidence="6 7" id="KW-0472">Membrane</keyword>
<dbReference type="InterPro" id="IPR050366">
    <property type="entry name" value="BP-dependent_transpt_permease"/>
</dbReference>
<feature type="transmembrane region" description="Helical" evidence="7">
    <location>
        <begin position="259"/>
        <end position="286"/>
    </location>
</feature>
<dbReference type="EMBL" id="BMGP01000002">
    <property type="protein sequence ID" value="GGF22333.1"/>
    <property type="molecule type" value="Genomic_DNA"/>
</dbReference>
<evidence type="ECO:0000256" key="6">
    <source>
        <dbReference type="ARBA" id="ARBA00023136"/>
    </source>
</evidence>
<dbReference type="PANTHER" id="PTHR43386">
    <property type="entry name" value="OLIGOPEPTIDE TRANSPORT SYSTEM PERMEASE PROTEIN APPC"/>
    <property type="match status" value="1"/>
</dbReference>
<keyword evidence="5 7" id="KW-1133">Transmembrane helix</keyword>
<feature type="transmembrane region" description="Helical" evidence="7">
    <location>
        <begin position="100"/>
        <end position="124"/>
    </location>
</feature>
<evidence type="ECO:0000256" key="7">
    <source>
        <dbReference type="RuleBase" id="RU363032"/>
    </source>
</evidence>
<keyword evidence="3" id="KW-1003">Cell membrane</keyword>
<evidence type="ECO:0000256" key="8">
    <source>
        <dbReference type="SAM" id="MobiDB-lite"/>
    </source>
</evidence>
<evidence type="ECO:0000313" key="11">
    <source>
        <dbReference type="Proteomes" id="UP000598775"/>
    </source>
</evidence>
<evidence type="ECO:0000256" key="4">
    <source>
        <dbReference type="ARBA" id="ARBA00022692"/>
    </source>
</evidence>
<keyword evidence="2 7" id="KW-0813">Transport</keyword>
<feature type="domain" description="ABC transmembrane type-1" evidence="9">
    <location>
        <begin position="97"/>
        <end position="286"/>
    </location>
</feature>
<accession>A0A917EVI8</accession>
<dbReference type="GO" id="GO:0005886">
    <property type="term" value="C:plasma membrane"/>
    <property type="evidence" value="ECO:0007669"/>
    <property type="project" value="UniProtKB-SubCell"/>
</dbReference>
<dbReference type="SUPFAM" id="SSF161098">
    <property type="entry name" value="MetI-like"/>
    <property type="match status" value="1"/>
</dbReference>
<dbReference type="AlphaFoldDB" id="A0A917EVI8"/>
<comment type="caution">
    <text evidence="10">The sequence shown here is derived from an EMBL/GenBank/DDBJ whole genome shotgun (WGS) entry which is preliminary data.</text>
</comment>
<feature type="transmembrane region" description="Helical" evidence="7">
    <location>
        <begin position="214"/>
        <end position="239"/>
    </location>
</feature>
<feature type="transmembrane region" description="Helical" evidence="7">
    <location>
        <begin position="136"/>
        <end position="156"/>
    </location>
</feature>
<evidence type="ECO:0000313" key="10">
    <source>
        <dbReference type="EMBL" id="GGF22333.1"/>
    </source>
</evidence>
<feature type="transmembrane region" description="Helical" evidence="7">
    <location>
        <begin position="162"/>
        <end position="179"/>
    </location>
</feature>
<evidence type="ECO:0000256" key="5">
    <source>
        <dbReference type="ARBA" id="ARBA00022989"/>
    </source>
</evidence>
<proteinExistence type="inferred from homology"/>
<dbReference type="CDD" id="cd06261">
    <property type="entry name" value="TM_PBP2"/>
    <property type="match status" value="1"/>
</dbReference>
<evidence type="ECO:0000256" key="2">
    <source>
        <dbReference type="ARBA" id="ARBA00022448"/>
    </source>
</evidence>